<feature type="domain" description="Nucleotidyl transferase" evidence="1">
    <location>
        <begin position="3"/>
        <end position="129"/>
    </location>
</feature>
<keyword evidence="3" id="KW-1185">Reference proteome</keyword>
<evidence type="ECO:0000313" key="3">
    <source>
        <dbReference type="Proteomes" id="UP000253769"/>
    </source>
</evidence>
<name>A0A369WGP5_9GAMM</name>
<sequence length="235" mass="25942">MRAMILAAGLGTRMRPLTNDCPKPLLPVAGKPMIEYQIERLADIGVEQLVINVSYRAEQIEQALGDGGRWGLCIHYSHEPEALETAGGIIQALEWLDDGEDGPFLLLNGDVWCDLPLDRLPKQFDGKGLLLLVDNPEHNPNGDFVVQQGRVVEPTDSSWSRLTFAGISRLRPSLFEGLVPGKRALGPLLHQAAAEGNLAAQYYPGYWLDVGTPERLQRLDHRLRTTTDKQDGTGE</sequence>
<dbReference type="Pfam" id="PF00483">
    <property type="entry name" value="NTP_transferase"/>
    <property type="match status" value="1"/>
</dbReference>
<reference evidence="2 3" key="1">
    <citation type="submission" date="2018-07" db="EMBL/GenBank/DDBJ databases">
        <title>Motiliproteus coralliicola sp. nov., a bacterium isolated from Coral.</title>
        <authorList>
            <person name="Wang G."/>
        </authorList>
    </citation>
    <scope>NUCLEOTIDE SEQUENCE [LARGE SCALE GENOMIC DNA]</scope>
    <source>
        <strain evidence="2 3">C34</strain>
    </source>
</reference>
<dbReference type="EMBL" id="QQOH01000003">
    <property type="protein sequence ID" value="RDE19864.1"/>
    <property type="molecule type" value="Genomic_DNA"/>
</dbReference>
<keyword evidence="2" id="KW-0808">Transferase</keyword>
<protein>
    <submittedName>
        <fullName evidence="2">Nucleotidyltransferase family protein</fullName>
    </submittedName>
</protein>
<dbReference type="CDD" id="cd06422">
    <property type="entry name" value="NTP_transferase_like_1"/>
    <property type="match status" value="1"/>
</dbReference>
<evidence type="ECO:0000259" key="1">
    <source>
        <dbReference type="Pfam" id="PF00483"/>
    </source>
</evidence>
<dbReference type="OrthoDB" id="9788272at2"/>
<dbReference type="GO" id="GO:0016740">
    <property type="term" value="F:transferase activity"/>
    <property type="evidence" value="ECO:0007669"/>
    <property type="project" value="UniProtKB-KW"/>
</dbReference>
<proteinExistence type="predicted"/>
<dbReference type="SUPFAM" id="SSF53448">
    <property type="entry name" value="Nucleotide-diphospho-sugar transferases"/>
    <property type="match status" value="1"/>
</dbReference>
<dbReference type="InterPro" id="IPR029044">
    <property type="entry name" value="Nucleotide-diphossugar_trans"/>
</dbReference>
<dbReference type="InterPro" id="IPR050486">
    <property type="entry name" value="Mannose-1P_guanyltransferase"/>
</dbReference>
<comment type="caution">
    <text evidence="2">The sequence shown here is derived from an EMBL/GenBank/DDBJ whole genome shotgun (WGS) entry which is preliminary data.</text>
</comment>
<gene>
    <name evidence="2" type="ORF">DV711_13420</name>
</gene>
<dbReference type="Gene3D" id="3.90.550.10">
    <property type="entry name" value="Spore Coat Polysaccharide Biosynthesis Protein SpsA, Chain A"/>
    <property type="match status" value="1"/>
</dbReference>
<dbReference type="NCBIfam" id="NF045761">
    <property type="entry name" value="NAMPUrTaseMurU"/>
    <property type="match status" value="1"/>
</dbReference>
<evidence type="ECO:0000313" key="2">
    <source>
        <dbReference type="EMBL" id="RDE19864.1"/>
    </source>
</evidence>
<organism evidence="2 3">
    <name type="scientific">Motiliproteus coralliicola</name>
    <dbReference type="NCBI Taxonomy" id="2283196"/>
    <lineage>
        <taxon>Bacteria</taxon>
        <taxon>Pseudomonadati</taxon>
        <taxon>Pseudomonadota</taxon>
        <taxon>Gammaproteobacteria</taxon>
        <taxon>Oceanospirillales</taxon>
        <taxon>Oceanospirillaceae</taxon>
        <taxon>Motiliproteus</taxon>
    </lineage>
</organism>
<dbReference type="PANTHER" id="PTHR22572">
    <property type="entry name" value="SUGAR-1-PHOSPHATE GUANYL TRANSFERASE"/>
    <property type="match status" value="1"/>
</dbReference>
<dbReference type="InterPro" id="IPR054790">
    <property type="entry name" value="MurU"/>
</dbReference>
<accession>A0A369WGP5</accession>
<dbReference type="Proteomes" id="UP000253769">
    <property type="component" value="Unassembled WGS sequence"/>
</dbReference>
<dbReference type="RefSeq" id="WP_114696209.1">
    <property type="nucleotide sequence ID" value="NZ_QQOH01000003.1"/>
</dbReference>
<dbReference type="AlphaFoldDB" id="A0A369WGP5"/>
<dbReference type="InterPro" id="IPR005835">
    <property type="entry name" value="NTP_transferase_dom"/>
</dbReference>